<dbReference type="EMBL" id="ARYM01000030">
    <property type="protein sequence ID" value="KCZ96911.1"/>
    <property type="molecule type" value="Genomic_DNA"/>
</dbReference>
<feature type="transmembrane region" description="Helical" evidence="1">
    <location>
        <begin position="262"/>
        <end position="278"/>
    </location>
</feature>
<feature type="transmembrane region" description="Helical" evidence="1">
    <location>
        <begin position="290"/>
        <end position="310"/>
    </location>
</feature>
<reference evidence="2 3" key="1">
    <citation type="journal article" date="2014" name="Antonie Van Leeuwenhoek">
        <title>Hyphomonas beringensis sp. nov. and Hyphomonas chukchiensis sp. nov., isolated from surface seawater of the Bering Sea and Chukchi Sea.</title>
        <authorList>
            <person name="Li C."/>
            <person name="Lai Q."/>
            <person name="Li G."/>
            <person name="Dong C."/>
            <person name="Wang J."/>
            <person name="Liao Y."/>
            <person name="Shao Z."/>
        </authorList>
    </citation>
    <scope>NUCLEOTIDE SEQUENCE [LARGE SCALE GENOMIC DNA]</scope>
    <source>
        <strain evidence="2 3">PS728</strain>
    </source>
</reference>
<dbReference type="eggNOG" id="ENOG502ZSPU">
    <property type="taxonomic scope" value="Bacteria"/>
</dbReference>
<organism evidence="2 3">
    <name type="scientific">Hyphomonas polymorpha PS728</name>
    <dbReference type="NCBI Taxonomy" id="1280954"/>
    <lineage>
        <taxon>Bacteria</taxon>
        <taxon>Pseudomonadati</taxon>
        <taxon>Pseudomonadota</taxon>
        <taxon>Alphaproteobacteria</taxon>
        <taxon>Hyphomonadales</taxon>
        <taxon>Hyphomonadaceae</taxon>
        <taxon>Hyphomonas</taxon>
    </lineage>
</organism>
<evidence type="ECO:0000313" key="3">
    <source>
        <dbReference type="Proteomes" id="UP000027100"/>
    </source>
</evidence>
<feature type="transmembrane region" description="Helical" evidence="1">
    <location>
        <begin position="114"/>
        <end position="133"/>
    </location>
</feature>
<gene>
    <name evidence="2" type="ORF">HPO_17604</name>
</gene>
<feature type="transmembrane region" description="Helical" evidence="1">
    <location>
        <begin position="169"/>
        <end position="185"/>
    </location>
</feature>
<feature type="transmembrane region" description="Helical" evidence="1">
    <location>
        <begin position="87"/>
        <end position="108"/>
    </location>
</feature>
<sequence>MSIIRLDLSALQATAQITPEEAARLTALALPDRRGGLAVNLLLIFGAIAVSVAAIALVPNAATGLLLALAALAAAEALRRLMTGESFTLLATALALMGTLGLAGWVGWEFREAHPTQPALLITFLLTAGAIWYRSAFLAALAMVALGAVFGSGTGYWHASYALFVEEPTLTIAVFGLLTAGLYRLRGHVPESWSNPITVAARTSLILVHFAFWVGSLWGDVLGGARWSYEDAAQPAFGLAPWIFAIGWPALSFTLAFTARRGGFLSVSAVVFLAIHGYTQYFETFGAEPLSLLIAGLVLVGLAIAAARLLRGRRGA</sequence>
<name>A0A062VC34_9PROT</name>
<proteinExistence type="predicted"/>
<dbReference type="OrthoDB" id="7264924at2"/>
<protein>
    <recommendedName>
        <fullName evidence="4">DUF2157 domain-containing protein</fullName>
    </recommendedName>
</protein>
<keyword evidence="3" id="KW-1185">Reference proteome</keyword>
<dbReference type="PATRIC" id="fig|1280954.3.peg.3548"/>
<evidence type="ECO:0000256" key="1">
    <source>
        <dbReference type="SAM" id="Phobius"/>
    </source>
</evidence>
<feature type="transmembrane region" description="Helical" evidence="1">
    <location>
        <begin position="239"/>
        <end position="257"/>
    </location>
</feature>
<feature type="transmembrane region" description="Helical" evidence="1">
    <location>
        <begin position="138"/>
        <end position="157"/>
    </location>
</feature>
<comment type="caution">
    <text evidence="2">The sequence shown here is derived from an EMBL/GenBank/DDBJ whole genome shotgun (WGS) entry which is preliminary data.</text>
</comment>
<keyword evidence="1" id="KW-1133">Transmembrane helix</keyword>
<evidence type="ECO:0008006" key="4">
    <source>
        <dbReference type="Google" id="ProtNLM"/>
    </source>
</evidence>
<dbReference type="AlphaFoldDB" id="A0A062VC34"/>
<dbReference type="Proteomes" id="UP000027100">
    <property type="component" value="Unassembled WGS sequence"/>
</dbReference>
<evidence type="ECO:0000313" key="2">
    <source>
        <dbReference type="EMBL" id="KCZ96911.1"/>
    </source>
</evidence>
<accession>A0A062VC34</accession>
<feature type="transmembrane region" description="Helical" evidence="1">
    <location>
        <begin position="42"/>
        <end position="75"/>
    </location>
</feature>
<keyword evidence="1" id="KW-0812">Transmembrane</keyword>
<dbReference type="STRING" id="1280954.HPO_17604"/>
<dbReference type="RefSeq" id="WP_051612780.1">
    <property type="nucleotide sequence ID" value="NZ_ARYM01000030.1"/>
</dbReference>
<feature type="transmembrane region" description="Helical" evidence="1">
    <location>
        <begin position="197"/>
        <end position="219"/>
    </location>
</feature>
<keyword evidence="1" id="KW-0472">Membrane</keyword>